<evidence type="ECO:0000256" key="2">
    <source>
        <dbReference type="ARBA" id="ARBA00022679"/>
    </source>
</evidence>
<dbReference type="EMBL" id="JBHTCA010000005">
    <property type="protein sequence ID" value="MFC7409171.1"/>
    <property type="molecule type" value="Genomic_DNA"/>
</dbReference>
<keyword evidence="5" id="KW-0812">Transmembrane</keyword>
<dbReference type="GO" id="GO:0008168">
    <property type="term" value="F:methyltransferase activity"/>
    <property type="evidence" value="ECO:0007669"/>
    <property type="project" value="UniProtKB-KW"/>
</dbReference>
<feature type="transmembrane region" description="Helical" evidence="5">
    <location>
        <begin position="27"/>
        <end position="49"/>
    </location>
</feature>
<dbReference type="PANTHER" id="PTHR13610">
    <property type="entry name" value="METHYLTRANSFERASE DOMAIN-CONTAINING PROTEIN"/>
    <property type="match status" value="1"/>
</dbReference>
<gene>
    <name evidence="6" type="ORF">ACFQPB_09895</name>
</gene>
<evidence type="ECO:0000256" key="4">
    <source>
        <dbReference type="SAM" id="MobiDB-lite"/>
    </source>
</evidence>
<evidence type="ECO:0000256" key="1">
    <source>
        <dbReference type="ARBA" id="ARBA00022603"/>
    </source>
</evidence>
<dbReference type="InterPro" id="IPR029063">
    <property type="entry name" value="SAM-dependent_MTases_sf"/>
</dbReference>
<reference evidence="7" key="1">
    <citation type="journal article" date="2019" name="Int. J. Syst. Evol. Microbiol.">
        <title>The Global Catalogue of Microorganisms (GCM) 10K type strain sequencing project: providing services to taxonomists for standard genome sequencing and annotation.</title>
        <authorList>
            <consortium name="The Broad Institute Genomics Platform"/>
            <consortium name="The Broad Institute Genome Sequencing Center for Infectious Disease"/>
            <person name="Wu L."/>
            <person name="Ma J."/>
        </authorList>
    </citation>
    <scope>NUCLEOTIDE SEQUENCE [LARGE SCALE GENOMIC DNA]</scope>
    <source>
        <strain evidence="7">CGMCC 1.12371</strain>
    </source>
</reference>
<evidence type="ECO:0000313" key="7">
    <source>
        <dbReference type="Proteomes" id="UP001596501"/>
    </source>
</evidence>
<evidence type="ECO:0000313" key="6">
    <source>
        <dbReference type="EMBL" id="MFC7409171.1"/>
    </source>
</evidence>
<keyword evidence="1 6" id="KW-0489">Methyltransferase</keyword>
<keyword evidence="5" id="KW-0472">Membrane</keyword>
<keyword evidence="3" id="KW-0949">S-adenosyl-L-methionine</keyword>
<evidence type="ECO:0000256" key="5">
    <source>
        <dbReference type="SAM" id="Phobius"/>
    </source>
</evidence>
<sequence>MNHTPLHWPWPLPALLTWAAAWGGFKLAGWVGMPVAVPLLVGATTGVVFSTMGSTLTRKLVMALGFPLSWWLLTGLPMGAHLAWAWLLPLGLFLAVYPPSSWKDAPLFPTPPGVLQGLRQVAPLPLAGRVLDAGCGLGDGLIELEREYPDVHLAGIERSLPLRLLCALRCRWARVAGGDMWAADWSPYDMVYLFQRPESMARAMDKATRELHPGAWLVSLEFAADGWVANACLQDEDERPVWLYQVPFQAAEAPSDRVPDHVASTSAAGAGRPNR</sequence>
<dbReference type="RefSeq" id="WP_382222490.1">
    <property type="nucleotide sequence ID" value="NZ_JBHTCA010000005.1"/>
</dbReference>
<proteinExistence type="predicted"/>
<protein>
    <submittedName>
        <fullName evidence="6">Class I SAM-dependent methyltransferase</fullName>
    </submittedName>
</protein>
<dbReference type="GO" id="GO:0032259">
    <property type="term" value="P:methylation"/>
    <property type="evidence" value="ECO:0007669"/>
    <property type="project" value="UniProtKB-KW"/>
</dbReference>
<feature type="region of interest" description="Disordered" evidence="4">
    <location>
        <begin position="252"/>
        <end position="275"/>
    </location>
</feature>
<dbReference type="PANTHER" id="PTHR13610:SF9">
    <property type="entry name" value="FI06469P"/>
    <property type="match status" value="1"/>
</dbReference>
<keyword evidence="5" id="KW-1133">Transmembrane helix</keyword>
<keyword evidence="7" id="KW-1185">Reference proteome</keyword>
<keyword evidence="2" id="KW-0808">Transferase</keyword>
<dbReference type="InterPro" id="IPR026170">
    <property type="entry name" value="FAM173A/B"/>
</dbReference>
<accession>A0ABW2QJD2</accession>
<dbReference type="SUPFAM" id="SSF53335">
    <property type="entry name" value="S-adenosyl-L-methionine-dependent methyltransferases"/>
    <property type="match status" value="1"/>
</dbReference>
<comment type="caution">
    <text evidence="6">The sequence shown here is derived from an EMBL/GenBank/DDBJ whole genome shotgun (WGS) entry which is preliminary data.</text>
</comment>
<dbReference type="Proteomes" id="UP001596501">
    <property type="component" value="Unassembled WGS sequence"/>
</dbReference>
<evidence type="ECO:0000256" key="3">
    <source>
        <dbReference type="ARBA" id="ARBA00022691"/>
    </source>
</evidence>
<name>A0ABW2QJD2_9BURK</name>
<organism evidence="6 7">
    <name type="scientific">Hydrogenophaga atypica</name>
    <dbReference type="NCBI Taxonomy" id="249409"/>
    <lineage>
        <taxon>Bacteria</taxon>
        <taxon>Pseudomonadati</taxon>
        <taxon>Pseudomonadota</taxon>
        <taxon>Betaproteobacteria</taxon>
        <taxon>Burkholderiales</taxon>
        <taxon>Comamonadaceae</taxon>
        <taxon>Hydrogenophaga</taxon>
    </lineage>
</organism>
<dbReference type="Gene3D" id="3.40.50.150">
    <property type="entry name" value="Vaccinia Virus protein VP39"/>
    <property type="match status" value="1"/>
</dbReference>